<dbReference type="eggNOG" id="ENOG502ZD8J">
    <property type="taxonomic scope" value="Bacteria"/>
</dbReference>
<keyword evidence="1" id="KW-0472">Membrane</keyword>
<feature type="transmembrane region" description="Helical" evidence="1">
    <location>
        <begin position="6"/>
        <end position="22"/>
    </location>
</feature>
<dbReference type="Proteomes" id="UP000003729">
    <property type="component" value="Unassembled WGS sequence"/>
</dbReference>
<organism evidence="2 3">
    <name type="scientific">Providencia alcalifaciens DSM 30120</name>
    <dbReference type="NCBI Taxonomy" id="520999"/>
    <lineage>
        <taxon>Bacteria</taxon>
        <taxon>Pseudomonadati</taxon>
        <taxon>Pseudomonadota</taxon>
        <taxon>Gammaproteobacteria</taxon>
        <taxon>Enterobacterales</taxon>
        <taxon>Morganellaceae</taxon>
        <taxon>Providencia</taxon>
    </lineage>
</organism>
<dbReference type="AlphaFoldDB" id="B6XKQ4"/>
<name>B6XKQ4_9GAMM</name>
<dbReference type="RefSeq" id="WP_006660868.1">
    <property type="nucleotide sequence ID" value="NZ_ABXW01000074.1"/>
</dbReference>
<evidence type="ECO:0000313" key="3">
    <source>
        <dbReference type="Proteomes" id="UP000003729"/>
    </source>
</evidence>
<keyword evidence="1" id="KW-0812">Transmembrane</keyword>
<gene>
    <name evidence="2" type="ORF">PROVALCAL_03964</name>
</gene>
<accession>B6XKQ4</accession>
<keyword evidence="1" id="KW-1133">Transmembrane helix</keyword>
<evidence type="ECO:0000256" key="1">
    <source>
        <dbReference type="SAM" id="Phobius"/>
    </source>
</evidence>
<proteinExistence type="predicted"/>
<reference evidence="2 3" key="2">
    <citation type="submission" date="2008-10" db="EMBL/GenBank/DDBJ databases">
        <authorList>
            <person name="Fulton L."/>
            <person name="Clifton S."/>
            <person name="Fulton B."/>
            <person name="Xu J."/>
            <person name="Minx P."/>
            <person name="Pepin K.H."/>
            <person name="Johnson M."/>
            <person name="Bhonagiri V."/>
            <person name="Nash W.E."/>
            <person name="Mardis E.R."/>
            <person name="Wilson R.K."/>
        </authorList>
    </citation>
    <scope>NUCLEOTIDE SEQUENCE [LARGE SCALE GENOMIC DNA]</scope>
    <source>
        <strain evidence="2 3">DSM 30120</strain>
    </source>
</reference>
<comment type="caution">
    <text evidence="2">The sequence shown here is derived from an EMBL/GenBank/DDBJ whole genome shotgun (WGS) entry which is preliminary data.</text>
</comment>
<reference evidence="2 3" key="1">
    <citation type="submission" date="2008-10" db="EMBL/GenBank/DDBJ databases">
        <title>Draft genome sequence of Providencia alcalifaciens (DSM 30120).</title>
        <authorList>
            <person name="Sudarsanam P."/>
            <person name="Ley R."/>
            <person name="Guruge J."/>
            <person name="Turnbaugh P.J."/>
            <person name="Mahowald M."/>
            <person name="Liep D."/>
            <person name="Gordon J."/>
        </authorList>
    </citation>
    <scope>NUCLEOTIDE SEQUENCE [LARGE SCALE GENOMIC DNA]</scope>
    <source>
        <strain evidence="2 3">DSM 30120</strain>
    </source>
</reference>
<evidence type="ECO:0000313" key="2">
    <source>
        <dbReference type="EMBL" id="EEB44087.1"/>
    </source>
</evidence>
<dbReference type="GeneID" id="57293442"/>
<protein>
    <submittedName>
        <fullName evidence="2">Uncharacterized protein</fullName>
    </submittedName>
</protein>
<sequence length="216" mass="25081">MDFDWISATALVVGIGSLCLTYKSTTSAKRAIDTSISLYEKQKKDYEKKQEEENKRKLDAIKIIIMEDIKSNYFLFINILKIIKTISDGIDVKLSSCKFSEYQLINMNLIDSGNIHQAVYKKSNYSDSQKYLFELIQLDFDISKVFLEMKISGSVYDNLIPTIIVMIEDNAVSDNIIRNYLPLIENYKYEMELLYEMCSDKDTRHLSDYINMLSSL</sequence>
<dbReference type="EMBL" id="ABXW01000074">
    <property type="protein sequence ID" value="EEB44087.1"/>
    <property type="molecule type" value="Genomic_DNA"/>
</dbReference>